<dbReference type="AlphaFoldDB" id="A0A0G4FGF0"/>
<proteinExistence type="predicted"/>
<dbReference type="VEuPathDB" id="CryptoDB:Cvel_16850"/>
<organism evidence="2">
    <name type="scientific">Chromera velia CCMP2878</name>
    <dbReference type="NCBI Taxonomy" id="1169474"/>
    <lineage>
        <taxon>Eukaryota</taxon>
        <taxon>Sar</taxon>
        <taxon>Alveolata</taxon>
        <taxon>Colpodellida</taxon>
        <taxon>Chromeraceae</taxon>
        <taxon>Chromera</taxon>
    </lineage>
</organism>
<accession>A0A0G4FGF0</accession>
<evidence type="ECO:0000256" key="1">
    <source>
        <dbReference type="SAM" id="MobiDB-lite"/>
    </source>
</evidence>
<dbReference type="EMBL" id="CDMZ01000349">
    <property type="protein sequence ID" value="CEM12328.1"/>
    <property type="molecule type" value="Genomic_DNA"/>
</dbReference>
<protein>
    <submittedName>
        <fullName evidence="2">Uncharacterized protein</fullName>
    </submittedName>
</protein>
<sequence length="327" mass="37375">MATQGGPAKEGKGSEKELAPELHRTANEILYRLQKTRTPESESALHLQFGNNARHPDLLNYLRKHNHIRFTPRDQTYEYVTPYSYISCKEDLKALIEDTQQDGLMVTKEALEAHPGGKMAEWIRELACPGFDPADPETDPEKKRKLPPEIRLMRRKKFPKCYPGFRPNKKKPRLEYLEDEVNPKPIEINYSDRCPLCDSKTCTASLEECLLFPVNTGRGLTTGAENEPTALQDSLQRLFQKVTDANLEEMKKSLKVNSLPVFTHQKTLGRKPKPKTRVAQRYGYNVMNTHMVEDTDAAKNSMQQDYEASKASTQQQQQQQGGVRRPC</sequence>
<evidence type="ECO:0000313" key="2">
    <source>
        <dbReference type="EMBL" id="CEM12328.1"/>
    </source>
</evidence>
<feature type="compositionally biased region" description="Basic and acidic residues" evidence="1">
    <location>
        <begin position="9"/>
        <end position="23"/>
    </location>
</feature>
<feature type="compositionally biased region" description="Polar residues" evidence="1">
    <location>
        <begin position="300"/>
        <end position="313"/>
    </location>
</feature>
<reference evidence="2" key="1">
    <citation type="submission" date="2014-11" db="EMBL/GenBank/DDBJ databases">
        <authorList>
            <person name="Otto D Thomas"/>
            <person name="Naeem Raeece"/>
        </authorList>
    </citation>
    <scope>NUCLEOTIDE SEQUENCE</scope>
</reference>
<feature type="region of interest" description="Disordered" evidence="1">
    <location>
        <begin position="1"/>
        <end position="23"/>
    </location>
</feature>
<feature type="region of interest" description="Disordered" evidence="1">
    <location>
        <begin position="300"/>
        <end position="327"/>
    </location>
</feature>
<gene>
    <name evidence="2" type="ORF">Cvel_16850</name>
</gene>
<name>A0A0G4FGF0_9ALVE</name>